<dbReference type="RefSeq" id="WP_066052406.1">
    <property type="nucleotide sequence ID" value="NZ_CP014223.1"/>
</dbReference>
<accession>A0A0X8VE44</accession>
<dbReference type="AlphaFoldDB" id="A0A0X8VE44"/>
<sequence length="166" mass="19185">MTKELFLQKLMPSYEAFFDIQYDVALGSSQFPAVAQFHSRSEKYVLVRAAKLWATEMNEYAYFAFADVPNTEGFISLKKEVLQLGLAQIKPHSEHMYSYVTLILISDLLPDEIIQQIKKTNYHKTYLFSLHGWMYLRIAAVDLSNGKVYSNHRGKELLPLLQNILS</sequence>
<reference evidence="2 4" key="1">
    <citation type="journal article" date="2016" name="Genome Announc.">
        <title>Complete Genome Sequence of the Amino Acid-Fermenting Clostridium propionicum X2 (DSM 1682).</title>
        <authorList>
            <person name="Poehlein A."/>
            <person name="Schlien K."/>
            <person name="Chowdhury N.P."/>
            <person name="Gottschalk G."/>
            <person name="Buckel W."/>
            <person name="Daniel R."/>
        </authorList>
    </citation>
    <scope>NUCLEOTIDE SEQUENCE [LARGE SCALE GENOMIC DNA]</scope>
    <source>
        <strain evidence="2 4">X2</strain>
    </source>
</reference>
<gene>
    <name evidence="2" type="ORF">CPRO_25610</name>
    <name evidence="3" type="ORF">SAMN02745151_00928</name>
</gene>
<name>A0A0X8VE44_ANAPI</name>
<dbReference type="EMBL" id="CP014223">
    <property type="protein sequence ID" value="AMJ42109.1"/>
    <property type="molecule type" value="Genomic_DNA"/>
</dbReference>
<dbReference type="KEGG" id="cpro:CPRO_25610"/>
<protein>
    <recommendedName>
        <fullName evidence="1">DUF8052 domain-containing protein</fullName>
    </recommendedName>
</protein>
<evidence type="ECO:0000259" key="1">
    <source>
        <dbReference type="Pfam" id="PF26226"/>
    </source>
</evidence>
<evidence type="ECO:0000313" key="3">
    <source>
        <dbReference type="EMBL" id="SHE51611.1"/>
    </source>
</evidence>
<reference evidence="5" key="3">
    <citation type="submission" date="2016-11" db="EMBL/GenBank/DDBJ databases">
        <authorList>
            <person name="Jaros S."/>
            <person name="Januszkiewicz K."/>
            <person name="Wedrychowicz H."/>
        </authorList>
    </citation>
    <scope>NUCLEOTIDE SEQUENCE [LARGE SCALE GENOMIC DNA]</scope>
    <source>
        <strain evidence="5">DSM 1682</strain>
    </source>
</reference>
<dbReference type="Proteomes" id="UP000184204">
    <property type="component" value="Unassembled WGS sequence"/>
</dbReference>
<organism evidence="3 5">
    <name type="scientific">Anaerotignum propionicum DSM 1682</name>
    <dbReference type="NCBI Taxonomy" id="991789"/>
    <lineage>
        <taxon>Bacteria</taxon>
        <taxon>Bacillati</taxon>
        <taxon>Bacillota</taxon>
        <taxon>Clostridia</taxon>
        <taxon>Lachnospirales</taxon>
        <taxon>Anaerotignaceae</taxon>
        <taxon>Anaerotignum</taxon>
    </lineage>
</organism>
<dbReference type="InterPro" id="IPR058365">
    <property type="entry name" value="DUF8052"/>
</dbReference>
<reference evidence="4" key="2">
    <citation type="submission" date="2016-01" db="EMBL/GenBank/DDBJ databases">
        <authorList>
            <person name="Poehlein A."/>
            <person name="Schlien K."/>
            <person name="Gottschalk G."/>
            <person name="Buckel W."/>
            <person name="Daniel R."/>
        </authorList>
    </citation>
    <scope>NUCLEOTIDE SEQUENCE [LARGE SCALE GENOMIC DNA]</scope>
    <source>
        <strain evidence="4">X2</strain>
    </source>
</reference>
<reference evidence="3" key="4">
    <citation type="submission" date="2016-11" db="EMBL/GenBank/DDBJ databases">
        <authorList>
            <person name="Varghese N."/>
            <person name="Submissions S."/>
        </authorList>
    </citation>
    <scope>NUCLEOTIDE SEQUENCE</scope>
    <source>
        <strain evidence="3">DSM 1682</strain>
    </source>
</reference>
<dbReference type="OrthoDB" id="1751309at2"/>
<feature type="domain" description="DUF8052" evidence="1">
    <location>
        <begin position="3"/>
        <end position="158"/>
    </location>
</feature>
<dbReference type="Proteomes" id="UP000068026">
    <property type="component" value="Chromosome"/>
</dbReference>
<dbReference type="Pfam" id="PF26226">
    <property type="entry name" value="DUF8052"/>
    <property type="match status" value="1"/>
</dbReference>
<keyword evidence="4" id="KW-1185">Reference proteome</keyword>
<evidence type="ECO:0000313" key="2">
    <source>
        <dbReference type="EMBL" id="AMJ42109.1"/>
    </source>
</evidence>
<dbReference type="EMBL" id="FQUA01000003">
    <property type="protein sequence ID" value="SHE51611.1"/>
    <property type="molecule type" value="Genomic_DNA"/>
</dbReference>
<evidence type="ECO:0000313" key="5">
    <source>
        <dbReference type="Proteomes" id="UP000184204"/>
    </source>
</evidence>
<proteinExistence type="predicted"/>
<evidence type="ECO:0000313" key="4">
    <source>
        <dbReference type="Proteomes" id="UP000068026"/>
    </source>
</evidence>